<dbReference type="PROSITE" id="PS50072">
    <property type="entry name" value="CSA_PPIASE_2"/>
    <property type="match status" value="1"/>
</dbReference>
<gene>
    <name evidence="7" type="ORF">LCGC14_2119240</name>
</gene>
<accession>A0A0F9E4T9</accession>
<evidence type="ECO:0000313" key="7">
    <source>
        <dbReference type="EMBL" id="KKL69013.1"/>
    </source>
</evidence>
<evidence type="ECO:0000259" key="6">
    <source>
        <dbReference type="PROSITE" id="PS50072"/>
    </source>
</evidence>
<feature type="domain" description="PPIase cyclophilin-type" evidence="6">
    <location>
        <begin position="114"/>
        <end position="238"/>
    </location>
</feature>
<feature type="non-terminal residue" evidence="7">
    <location>
        <position position="238"/>
    </location>
</feature>
<dbReference type="SUPFAM" id="SSF50891">
    <property type="entry name" value="Cyclophilin-like"/>
    <property type="match status" value="1"/>
</dbReference>
<evidence type="ECO:0000256" key="1">
    <source>
        <dbReference type="ARBA" id="ARBA00013194"/>
    </source>
</evidence>
<evidence type="ECO:0000256" key="3">
    <source>
        <dbReference type="ARBA" id="ARBA00023235"/>
    </source>
</evidence>
<keyword evidence="5" id="KW-0472">Membrane</keyword>
<feature type="transmembrane region" description="Helical" evidence="5">
    <location>
        <begin position="43"/>
        <end position="65"/>
    </location>
</feature>
<dbReference type="PANTHER" id="PTHR45625:SF4">
    <property type="entry name" value="PEPTIDYLPROLYL ISOMERASE DOMAIN AND WD REPEAT-CONTAINING PROTEIN 1"/>
    <property type="match status" value="1"/>
</dbReference>
<name>A0A0F9E4T9_9ZZZZ</name>
<dbReference type="GO" id="GO:0003755">
    <property type="term" value="F:peptidyl-prolyl cis-trans isomerase activity"/>
    <property type="evidence" value="ECO:0007669"/>
    <property type="project" value="UniProtKB-KW"/>
</dbReference>
<evidence type="ECO:0000256" key="4">
    <source>
        <dbReference type="SAM" id="MobiDB-lite"/>
    </source>
</evidence>
<proteinExistence type="predicted"/>
<dbReference type="InterPro" id="IPR044666">
    <property type="entry name" value="Cyclophilin_A-like"/>
</dbReference>
<organism evidence="7">
    <name type="scientific">marine sediment metagenome</name>
    <dbReference type="NCBI Taxonomy" id="412755"/>
    <lineage>
        <taxon>unclassified sequences</taxon>
        <taxon>metagenomes</taxon>
        <taxon>ecological metagenomes</taxon>
    </lineage>
</organism>
<dbReference type="EMBL" id="LAZR01026355">
    <property type="protein sequence ID" value="KKL69013.1"/>
    <property type="molecule type" value="Genomic_DNA"/>
</dbReference>
<keyword evidence="3" id="KW-0413">Isomerase</keyword>
<feature type="compositionally biased region" description="Basic residues" evidence="4">
    <location>
        <begin position="1"/>
        <end position="17"/>
    </location>
</feature>
<keyword evidence="5" id="KW-1133">Transmembrane helix</keyword>
<sequence length="238" mass="25256">MRQAKNQRRQRRRRRLTGRLAGDAGERRAKLPFPVNLIWNSKILYVVFIMAMIGGLGAVGLAPGLGSTSTSQPAEIVDEEELPEVVETPEGLLTFGAPEKTIDVSQGYNAVITTDAGDIVVALSPDAPEAGNSFAFLAGQNFYDGLQFFWVLPEFNAQTGDPTCTSSSEFSCTGAGSPGYDLPKEGDSATTGQWAVVAPVITPGGDRVHGSQFVIALADGEFEGTAFGEVVEGQEILE</sequence>
<dbReference type="Gene3D" id="2.40.100.10">
    <property type="entry name" value="Cyclophilin-like"/>
    <property type="match status" value="1"/>
</dbReference>
<evidence type="ECO:0000256" key="5">
    <source>
        <dbReference type="SAM" id="Phobius"/>
    </source>
</evidence>
<keyword evidence="5" id="KW-0812">Transmembrane</keyword>
<reference evidence="7" key="1">
    <citation type="journal article" date="2015" name="Nature">
        <title>Complex archaea that bridge the gap between prokaryotes and eukaryotes.</title>
        <authorList>
            <person name="Spang A."/>
            <person name="Saw J.H."/>
            <person name="Jorgensen S.L."/>
            <person name="Zaremba-Niedzwiedzka K."/>
            <person name="Martijn J."/>
            <person name="Lind A.E."/>
            <person name="van Eijk R."/>
            <person name="Schleper C."/>
            <person name="Guy L."/>
            <person name="Ettema T.J."/>
        </authorList>
    </citation>
    <scope>NUCLEOTIDE SEQUENCE</scope>
</reference>
<dbReference type="AlphaFoldDB" id="A0A0F9E4T9"/>
<dbReference type="Pfam" id="PF00160">
    <property type="entry name" value="Pro_isomerase"/>
    <property type="match status" value="1"/>
</dbReference>
<protein>
    <recommendedName>
        <fullName evidence="1">peptidylprolyl isomerase</fullName>
        <ecNumber evidence="1">5.2.1.8</ecNumber>
    </recommendedName>
</protein>
<comment type="caution">
    <text evidence="7">The sequence shown here is derived from an EMBL/GenBank/DDBJ whole genome shotgun (WGS) entry which is preliminary data.</text>
</comment>
<keyword evidence="2" id="KW-0697">Rotamase</keyword>
<dbReference type="InterPro" id="IPR002130">
    <property type="entry name" value="Cyclophilin-type_PPIase_dom"/>
</dbReference>
<dbReference type="EC" id="5.2.1.8" evidence="1"/>
<feature type="region of interest" description="Disordered" evidence="4">
    <location>
        <begin position="1"/>
        <end position="21"/>
    </location>
</feature>
<evidence type="ECO:0000256" key="2">
    <source>
        <dbReference type="ARBA" id="ARBA00023110"/>
    </source>
</evidence>
<dbReference type="PANTHER" id="PTHR45625">
    <property type="entry name" value="PEPTIDYL-PROLYL CIS-TRANS ISOMERASE-RELATED"/>
    <property type="match status" value="1"/>
</dbReference>
<dbReference type="InterPro" id="IPR029000">
    <property type="entry name" value="Cyclophilin-like_dom_sf"/>
</dbReference>